<sequence length="75" mass="8688">MRSSLVASEFFLQKMKSKERSDSFSQKGTEIDLWEFLQTLFRKAFGRIEVLSDFGEGCRNSSVFRKGISLRVESK</sequence>
<gene>
    <name evidence="1" type="ORF">DLM75_07055</name>
</gene>
<name>A0A396ZEH0_9LEPT</name>
<dbReference type="AlphaFoldDB" id="A0A396ZEH0"/>
<evidence type="ECO:0000313" key="2">
    <source>
        <dbReference type="Proteomes" id="UP000265798"/>
    </source>
</evidence>
<organism evidence="1 2">
    <name type="scientific">Leptospira stimsonii</name>
    <dbReference type="NCBI Taxonomy" id="2202203"/>
    <lineage>
        <taxon>Bacteria</taxon>
        <taxon>Pseudomonadati</taxon>
        <taxon>Spirochaetota</taxon>
        <taxon>Spirochaetia</taxon>
        <taxon>Leptospirales</taxon>
        <taxon>Leptospiraceae</taxon>
        <taxon>Leptospira</taxon>
    </lineage>
</organism>
<accession>A0A396ZEH0</accession>
<comment type="caution">
    <text evidence="1">The sequence shown here is derived from an EMBL/GenBank/DDBJ whole genome shotgun (WGS) entry which is preliminary data.</text>
</comment>
<dbReference type="Proteomes" id="UP000265798">
    <property type="component" value="Unassembled WGS sequence"/>
</dbReference>
<proteinExistence type="predicted"/>
<evidence type="ECO:0000313" key="1">
    <source>
        <dbReference type="EMBL" id="RHX92915.1"/>
    </source>
</evidence>
<reference evidence="2" key="1">
    <citation type="submission" date="2018-05" db="EMBL/GenBank/DDBJ databases">
        <title>Leptospira yasudae sp. nov. and Leptospira stimsonii sp. nov., two pathogenic species of the genus Leptospira isolated from environmental sources.</title>
        <authorList>
            <person name="Casanovas-Massana A."/>
            <person name="Hamond C."/>
            <person name="Santos L.A."/>
            <person name="Hacker K.P."/>
            <person name="Balassiano I."/>
            <person name="Medeiros M.A."/>
            <person name="Reis M.G."/>
            <person name="Ko A.I."/>
            <person name="Wunder E.A."/>
        </authorList>
    </citation>
    <scope>NUCLEOTIDE SEQUENCE [LARGE SCALE GENOMIC DNA]</scope>
    <source>
        <strain evidence="2">Yale</strain>
    </source>
</reference>
<protein>
    <submittedName>
        <fullName evidence="1">Uncharacterized protein</fullName>
    </submittedName>
</protein>
<dbReference type="EMBL" id="QHCT01000001">
    <property type="protein sequence ID" value="RHX92915.1"/>
    <property type="molecule type" value="Genomic_DNA"/>
</dbReference>